<protein>
    <recommendedName>
        <fullName evidence="4">DUF192 domain-containing protein</fullName>
    </recommendedName>
</protein>
<dbReference type="InterPro" id="IPR003795">
    <property type="entry name" value="DUF192"/>
</dbReference>
<evidence type="ECO:0008006" key="4">
    <source>
        <dbReference type="Google" id="ProtNLM"/>
    </source>
</evidence>
<evidence type="ECO:0000256" key="1">
    <source>
        <dbReference type="SAM" id="Phobius"/>
    </source>
</evidence>
<organism evidence="2 3">
    <name type="scientific">Candidatus Harrisonbacteria bacterium CG10_big_fil_rev_8_21_14_0_10_44_23</name>
    <dbReference type="NCBI Taxonomy" id="1974585"/>
    <lineage>
        <taxon>Bacteria</taxon>
        <taxon>Candidatus Harrisoniibacteriota</taxon>
    </lineage>
</organism>
<dbReference type="Gene3D" id="2.60.120.1140">
    <property type="entry name" value="Protein of unknown function DUF192"/>
    <property type="match status" value="1"/>
</dbReference>
<name>A0A2H0UQ06_9BACT</name>
<evidence type="ECO:0000313" key="3">
    <source>
        <dbReference type="Proteomes" id="UP000229615"/>
    </source>
</evidence>
<gene>
    <name evidence="2" type="ORF">COU09_01830</name>
</gene>
<comment type="caution">
    <text evidence="2">The sequence shown here is derived from an EMBL/GenBank/DDBJ whole genome shotgun (WGS) entry which is preliminary data.</text>
</comment>
<dbReference type="PANTHER" id="PTHR37953:SF1">
    <property type="entry name" value="UPF0127 PROTEIN MJ1496"/>
    <property type="match status" value="1"/>
</dbReference>
<proteinExistence type="predicted"/>
<feature type="transmembrane region" description="Helical" evidence="1">
    <location>
        <begin position="6"/>
        <end position="23"/>
    </location>
</feature>
<keyword evidence="1" id="KW-0812">Transmembrane</keyword>
<dbReference type="AlphaFoldDB" id="A0A2H0UQ06"/>
<reference evidence="3" key="1">
    <citation type="submission" date="2017-09" db="EMBL/GenBank/DDBJ databases">
        <title>Depth-based differentiation of microbial function through sediment-hosted aquifers and enrichment of novel symbionts in the deep terrestrial subsurface.</title>
        <authorList>
            <person name="Probst A.J."/>
            <person name="Ladd B."/>
            <person name="Jarett J.K."/>
            <person name="Geller-Mcgrath D.E."/>
            <person name="Sieber C.M.K."/>
            <person name="Emerson J.B."/>
            <person name="Anantharaman K."/>
            <person name="Thomas B.C."/>
            <person name="Malmstrom R."/>
            <person name="Stieglmeier M."/>
            <person name="Klingl A."/>
            <person name="Woyke T."/>
            <person name="Ryan C.M."/>
            <person name="Banfield J.F."/>
        </authorList>
    </citation>
    <scope>NUCLEOTIDE SEQUENCE [LARGE SCALE GENOMIC DNA]</scope>
</reference>
<keyword evidence="1" id="KW-0472">Membrane</keyword>
<dbReference type="EMBL" id="PFBB01000019">
    <property type="protein sequence ID" value="PIR88519.1"/>
    <property type="molecule type" value="Genomic_DNA"/>
</dbReference>
<dbReference type="Proteomes" id="UP000229615">
    <property type="component" value="Unassembled WGS sequence"/>
</dbReference>
<dbReference type="Pfam" id="PF02643">
    <property type="entry name" value="DUF192"/>
    <property type="match status" value="1"/>
</dbReference>
<evidence type="ECO:0000313" key="2">
    <source>
        <dbReference type="EMBL" id="PIR88519.1"/>
    </source>
</evidence>
<keyword evidence="1" id="KW-1133">Transmembrane helix</keyword>
<dbReference type="InterPro" id="IPR038695">
    <property type="entry name" value="Saro_0823-like_sf"/>
</dbReference>
<accession>A0A2H0UQ06</accession>
<sequence>MTRIIFFVFIFLAAVVFSFWLLFRTDNPERNEKSIVRINGTKYEVELAKTLTEQKLGLSNRAELKETAGMLFVFPLVQSRDFHMRGMQFPLDFVWIRDGRVVGTTENARPASEIGFKVYPSPEKVDMVLEINAGEVENRKISVGDSMELVVK</sequence>
<dbReference type="PANTHER" id="PTHR37953">
    <property type="entry name" value="UPF0127 PROTEIN MJ1496"/>
    <property type="match status" value="1"/>
</dbReference>